<dbReference type="EMBL" id="WNTK01000006">
    <property type="protein sequence ID" value="KAG9481639.1"/>
    <property type="molecule type" value="Genomic_DNA"/>
</dbReference>
<keyword evidence="3" id="KW-0963">Cytoplasm</keyword>
<evidence type="ECO:0000256" key="5">
    <source>
        <dbReference type="RuleBase" id="RU361155"/>
    </source>
</evidence>
<evidence type="ECO:0000256" key="4">
    <source>
        <dbReference type="ARBA" id="ARBA00022679"/>
    </source>
</evidence>
<organism evidence="7 8">
    <name type="scientific">Eleutherodactylus coqui</name>
    <name type="common">Puerto Rican coqui</name>
    <dbReference type="NCBI Taxonomy" id="57060"/>
    <lineage>
        <taxon>Eukaryota</taxon>
        <taxon>Metazoa</taxon>
        <taxon>Chordata</taxon>
        <taxon>Craniata</taxon>
        <taxon>Vertebrata</taxon>
        <taxon>Euteleostomi</taxon>
        <taxon>Amphibia</taxon>
        <taxon>Batrachia</taxon>
        <taxon>Anura</taxon>
        <taxon>Neobatrachia</taxon>
        <taxon>Hyloidea</taxon>
        <taxon>Eleutherodactylidae</taxon>
        <taxon>Eleutherodactylinae</taxon>
        <taxon>Eleutherodactylus</taxon>
        <taxon>Eleutherodactylus</taxon>
    </lineage>
</organism>
<dbReference type="EC" id="2.8.2.-" evidence="5"/>
<proteinExistence type="inferred from homology"/>
<evidence type="ECO:0000313" key="7">
    <source>
        <dbReference type="EMBL" id="KAG9481639.1"/>
    </source>
</evidence>
<evidence type="ECO:0000259" key="6">
    <source>
        <dbReference type="Pfam" id="PF00685"/>
    </source>
</evidence>
<name>A0A8J6KAK4_ELECQ</name>
<evidence type="ECO:0000313" key="8">
    <source>
        <dbReference type="Proteomes" id="UP000770717"/>
    </source>
</evidence>
<dbReference type="PANTHER" id="PTHR11783">
    <property type="entry name" value="SULFOTRANSFERASE SULT"/>
    <property type="match status" value="1"/>
</dbReference>
<dbReference type="InterPro" id="IPR000863">
    <property type="entry name" value="Sulfotransferase_dom"/>
</dbReference>
<dbReference type="InterPro" id="IPR027417">
    <property type="entry name" value="P-loop_NTPase"/>
</dbReference>
<evidence type="ECO:0000256" key="1">
    <source>
        <dbReference type="ARBA" id="ARBA00004496"/>
    </source>
</evidence>
<dbReference type="OrthoDB" id="205623at2759"/>
<comment type="caution">
    <text evidence="7">The sequence shown here is derived from an EMBL/GenBank/DDBJ whole genome shotgun (WGS) entry which is preliminary data.</text>
</comment>
<dbReference type="Pfam" id="PF00685">
    <property type="entry name" value="Sulfotransfer_1"/>
    <property type="match status" value="1"/>
</dbReference>
<dbReference type="GO" id="GO:0008146">
    <property type="term" value="F:sulfotransferase activity"/>
    <property type="evidence" value="ECO:0007669"/>
    <property type="project" value="InterPro"/>
</dbReference>
<accession>A0A8J6KAK4</accession>
<evidence type="ECO:0000256" key="3">
    <source>
        <dbReference type="ARBA" id="ARBA00022490"/>
    </source>
</evidence>
<protein>
    <recommendedName>
        <fullName evidence="5">Sulfotransferase</fullName>
        <ecNumber evidence="5">2.8.2.-</ecNumber>
    </recommendedName>
</protein>
<dbReference type="Gene3D" id="3.40.50.300">
    <property type="entry name" value="P-loop containing nucleotide triphosphate hydrolases"/>
    <property type="match status" value="1"/>
</dbReference>
<comment type="similarity">
    <text evidence="2 5">Belongs to the sulfotransferase 1 family.</text>
</comment>
<dbReference type="SUPFAM" id="SSF52540">
    <property type="entry name" value="P-loop containing nucleoside triphosphate hydrolases"/>
    <property type="match status" value="1"/>
</dbReference>
<gene>
    <name evidence="7" type="ORF">GDO78_010732</name>
</gene>
<dbReference type="Proteomes" id="UP000770717">
    <property type="component" value="Unassembled WGS sequence"/>
</dbReference>
<keyword evidence="4 5" id="KW-0808">Transferase</keyword>
<sequence>MIEILSLILKNGDPTWNKTVPNWDRAPWIETVGIARKLELTEEHPRLISSHLPKHYFMKSFEGSKAKVIYTIRDPKDTAVSLYYFSKMSVFFKDPENMDDFLEDFLCRDIPFGSWFNHVKGWMEMQGKDNFMFNTYEDLQKDLRGSVIKICKFLGKDLDDKAVDSVAENVSFANMKENSMANFTLVSSEFMDHGKSPFMRKGIVGDWKNHFTVAQNEFFDKIYKKEMQDVHVKFPWDTSMEK</sequence>
<evidence type="ECO:0000256" key="2">
    <source>
        <dbReference type="ARBA" id="ARBA00005771"/>
    </source>
</evidence>
<comment type="subcellular location">
    <subcellularLocation>
        <location evidence="1">Cytoplasm</location>
    </subcellularLocation>
</comment>
<dbReference type="FunFam" id="3.40.50.300:FF:000433">
    <property type="entry name" value="Estrogen sulfotransferase"/>
    <property type="match status" value="1"/>
</dbReference>
<dbReference type="AlphaFoldDB" id="A0A8J6KAK4"/>
<keyword evidence="8" id="KW-1185">Reference proteome</keyword>
<feature type="domain" description="Sulfotransferase" evidence="6">
    <location>
        <begin position="1"/>
        <end position="230"/>
    </location>
</feature>
<reference evidence="7" key="1">
    <citation type="thesis" date="2020" institute="ProQuest LLC" country="789 East Eisenhower Parkway, Ann Arbor, MI, USA">
        <title>Comparative Genomics and Chromosome Evolution.</title>
        <authorList>
            <person name="Mudd A.B."/>
        </authorList>
    </citation>
    <scope>NUCLEOTIDE SEQUENCE</scope>
    <source>
        <strain evidence="7">HN-11 Male</strain>
        <tissue evidence="7">Kidney and liver</tissue>
    </source>
</reference>
<dbReference type="GO" id="GO:0005737">
    <property type="term" value="C:cytoplasm"/>
    <property type="evidence" value="ECO:0007669"/>
    <property type="project" value="UniProtKB-SubCell"/>
</dbReference>